<proteinExistence type="predicted"/>
<accession>A0A1I7WHT5</accession>
<protein>
    <submittedName>
        <fullName evidence="2">Uncharacterized protein</fullName>
    </submittedName>
</protein>
<dbReference type="WBParaSite" id="Hba_04570">
    <property type="protein sequence ID" value="Hba_04570"/>
    <property type="gene ID" value="Hba_04570"/>
</dbReference>
<dbReference type="Proteomes" id="UP000095283">
    <property type="component" value="Unplaced"/>
</dbReference>
<name>A0A1I7WHT5_HETBA</name>
<organism evidence="1 2">
    <name type="scientific">Heterorhabditis bacteriophora</name>
    <name type="common">Entomopathogenic nematode worm</name>
    <dbReference type="NCBI Taxonomy" id="37862"/>
    <lineage>
        <taxon>Eukaryota</taxon>
        <taxon>Metazoa</taxon>
        <taxon>Ecdysozoa</taxon>
        <taxon>Nematoda</taxon>
        <taxon>Chromadorea</taxon>
        <taxon>Rhabditida</taxon>
        <taxon>Rhabditina</taxon>
        <taxon>Rhabditomorpha</taxon>
        <taxon>Strongyloidea</taxon>
        <taxon>Heterorhabditidae</taxon>
        <taxon>Heterorhabditis</taxon>
    </lineage>
</organism>
<sequence length="58" mass="6822">MCMYLSQFVHQRKREGRLFPVRDESSSASKITLLIDRSFATLFSIYLAKNLFDIFCIN</sequence>
<dbReference type="AlphaFoldDB" id="A0A1I7WHT5"/>
<keyword evidence="1" id="KW-1185">Reference proteome</keyword>
<reference evidence="2" key="1">
    <citation type="submission" date="2016-11" db="UniProtKB">
        <authorList>
            <consortium name="WormBaseParasite"/>
        </authorList>
    </citation>
    <scope>IDENTIFICATION</scope>
</reference>
<evidence type="ECO:0000313" key="1">
    <source>
        <dbReference type="Proteomes" id="UP000095283"/>
    </source>
</evidence>
<evidence type="ECO:0000313" key="2">
    <source>
        <dbReference type="WBParaSite" id="Hba_04570"/>
    </source>
</evidence>